<dbReference type="KEGG" id="tvr:TVD_07640"/>
<accession>A0A0G3G208</accession>
<dbReference type="PANTHER" id="PTHR24220:SF86">
    <property type="entry name" value="ABC TRANSPORTER ABCH.1"/>
    <property type="match status" value="1"/>
</dbReference>
<dbReference type="SUPFAM" id="SSF52540">
    <property type="entry name" value="P-loop containing nucleoside triphosphate hydrolases"/>
    <property type="match status" value="1"/>
</dbReference>
<dbReference type="Gene3D" id="3.40.50.300">
    <property type="entry name" value="P-loop containing nucleotide triphosphate hydrolases"/>
    <property type="match status" value="1"/>
</dbReference>
<evidence type="ECO:0000256" key="2">
    <source>
        <dbReference type="ARBA" id="ARBA00022741"/>
    </source>
</evidence>
<feature type="domain" description="ABC transporter" evidence="5">
    <location>
        <begin position="8"/>
        <end position="232"/>
    </location>
</feature>
<evidence type="ECO:0000259" key="5">
    <source>
        <dbReference type="PROSITE" id="PS50893"/>
    </source>
</evidence>
<dbReference type="AlphaFoldDB" id="A0A0G3G208"/>
<sequence length="232" mass="25336">MSAAQPLVSLQDVHRSYRVGPTDVHVLRGVQLEIHRGELASLMGASGSGKSTLMNIIGMLERPSSGDFFFEGQDVLQLAPDALAHYRNQQIGFVFQTFHLLPRLTALDNVGLPLLYQDVSKREMRRRAREILGRVGMGDRVDHRPNELSGGQRQRVAIARALVGNPSVVLADEPTGALDSSVGREIMDLFHELNGEGVTVVIITHDPAIARECPRQLVIRDGVVAGPEQVPA</sequence>
<dbReference type="PROSITE" id="PS00211">
    <property type="entry name" value="ABC_TRANSPORTER_1"/>
    <property type="match status" value="1"/>
</dbReference>
<keyword evidence="1" id="KW-0813">Transport</keyword>
<dbReference type="GO" id="GO:0005524">
    <property type="term" value="F:ATP binding"/>
    <property type="evidence" value="ECO:0007669"/>
    <property type="project" value="UniProtKB-KW"/>
</dbReference>
<dbReference type="InterPro" id="IPR027417">
    <property type="entry name" value="P-loop_NTPase"/>
</dbReference>
<organism evidence="6 7">
    <name type="scientific">Thioalkalivibrio versutus</name>
    <dbReference type="NCBI Taxonomy" id="106634"/>
    <lineage>
        <taxon>Bacteria</taxon>
        <taxon>Pseudomonadati</taxon>
        <taxon>Pseudomonadota</taxon>
        <taxon>Gammaproteobacteria</taxon>
        <taxon>Chromatiales</taxon>
        <taxon>Ectothiorhodospiraceae</taxon>
        <taxon>Thioalkalivibrio</taxon>
    </lineage>
</organism>
<evidence type="ECO:0000256" key="3">
    <source>
        <dbReference type="ARBA" id="ARBA00022840"/>
    </source>
</evidence>
<reference evidence="6 7" key="1">
    <citation type="submission" date="2015-04" db="EMBL/GenBank/DDBJ databases">
        <title>Complete Sequence for the Genome of the Thioalkalivibrio versutus D301.</title>
        <authorList>
            <person name="Mu T."/>
            <person name="Zhou J."/>
            <person name="Xu X."/>
        </authorList>
    </citation>
    <scope>NUCLEOTIDE SEQUENCE [LARGE SCALE GENOMIC DNA]</scope>
    <source>
        <strain evidence="6 7">D301</strain>
    </source>
</reference>
<dbReference type="GO" id="GO:1902495">
    <property type="term" value="C:transmembrane transporter complex"/>
    <property type="evidence" value="ECO:0007669"/>
    <property type="project" value="UniProtKB-ARBA"/>
</dbReference>
<dbReference type="InterPro" id="IPR017871">
    <property type="entry name" value="ABC_transporter-like_CS"/>
</dbReference>
<name>A0A0G3G208_9GAMM</name>
<gene>
    <name evidence="6" type="ORF">TVD_07640</name>
</gene>
<keyword evidence="2" id="KW-0547">Nucleotide-binding</keyword>
<evidence type="ECO:0000256" key="4">
    <source>
        <dbReference type="ARBA" id="ARBA00038388"/>
    </source>
</evidence>
<evidence type="ECO:0000313" key="6">
    <source>
        <dbReference type="EMBL" id="AKJ95238.1"/>
    </source>
</evidence>
<dbReference type="InterPro" id="IPR017911">
    <property type="entry name" value="MacB-like_ATP-bd"/>
</dbReference>
<dbReference type="PROSITE" id="PS50893">
    <property type="entry name" value="ABC_TRANSPORTER_2"/>
    <property type="match status" value="1"/>
</dbReference>
<keyword evidence="3 6" id="KW-0067">ATP-binding</keyword>
<evidence type="ECO:0000256" key="1">
    <source>
        <dbReference type="ARBA" id="ARBA00022448"/>
    </source>
</evidence>
<proteinExistence type="inferred from homology"/>
<dbReference type="PANTHER" id="PTHR24220">
    <property type="entry name" value="IMPORT ATP-BINDING PROTEIN"/>
    <property type="match status" value="1"/>
</dbReference>
<dbReference type="GO" id="GO:0022857">
    <property type="term" value="F:transmembrane transporter activity"/>
    <property type="evidence" value="ECO:0007669"/>
    <property type="project" value="UniProtKB-ARBA"/>
</dbReference>
<comment type="similarity">
    <text evidence="4">Belongs to the ABC transporter superfamily. Macrolide exporter (TC 3.A.1.122) family.</text>
</comment>
<dbReference type="GO" id="GO:0016887">
    <property type="term" value="F:ATP hydrolysis activity"/>
    <property type="evidence" value="ECO:0007669"/>
    <property type="project" value="InterPro"/>
</dbReference>
<dbReference type="OrthoDB" id="66958at2"/>
<dbReference type="InterPro" id="IPR015854">
    <property type="entry name" value="ABC_transpr_LolD-like"/>
</dbReference>
<dbReference type="SMART" id="SM00382">
    <property type="entry name" value="AAA"/>
    <property type="match status" value="1"/>
</dbReference>
<dbReference type="FunFam" id="3.40.50.300:FF:000032">
    <property type="entry name" value="Export ABC transporter ATP-binding protein"/>
    <property type="match status" value="1"/>
</dbReference>
<dbReference type="RefSeq" id="WP_018951889.1">
    <property type="nucleotide sequence ID" value="NZ_CP011367.1"/>
</dbReference>
<protein>
    <submittedName>
        <fullName evidence="6">Macrolide ABC transporter ATP-binding protein</fullName>
    </submittedName>
</protein>
<dbReference type="InterPro" id="IPR003593">
    <property type="entry name" value="AAA+_ATPase"/>
</dbReference>
<dbReference type="EMBL" id="CP011367">
    <property type="protein sequence ID" value="AKJ95238.1"/>
    <property type="molecule type" value="Genomic_DNA"/>
</dbReference>
<keyword evidence="7" id="KW-1185">Reference proteome</keyword>
<dbReference type="CDD" id="cd03255">
    <property type="entry name" value="ABC_MJ0796_LolCDE_FtsE"/>
    <property type="match status" value="1"/>
</dbReference>
<dbReference type="PATRIC" id="fig|106634.4.peg.1557"/>
<dbReference type="Pfam" id="PF00005">
    <property type="entry name" value="ABC_tran"/>
    <property type="match status" value="1"/>
</dbReference>
<dbReference type="Proteomes" id="UP000064201">
    <property type="component" value="Chromosome"/>
</dbReference>
<dbReference type="GO" id="GO:0005886">
    <property type="term" value="C:plasma membrane"/>
    <property type="evidence" value="ECO:0007669"/>
    <property type="project" value="TreeGrafter"/>
</dbReference>
<evidence type="ECO:0000313" key="7">
    <source>
        <dbReference type="Proteomes" id="UP000064201"/>
    </source>
</evidence>
<dbReference type="InterPro" id="IPR003439">
    <property type="entry name" value="ABC_transporter-like_ATP-bd"/>
</dbReference>
<dbReference type="STRING" id="106634.TVD_07640"/>